<dbReference type="AlphaFoldDB" id="A0A6G0YY98"/>
<protein>
    <submittedName>
        <fullName evidence="1">Uncharacterized protein</fullName>
    </submittedName>
</protein>
<dbReference type="Proteomes" id="UP000478052">
    <property type="component" value="Unassembled WGS sequence"/>
</dbReference>
<reference evidence="1 2" key="1">
    <citation type="submission" date="2019-08" db="EMBL/GenBank/DDBJ databases">
        <title>Whole genome of Aphis craccivora.</title>
        <authorList>
            <person name="Voronova N.V."/>
            <person name="Shulinski R.S."/>
            <person name="Bandarenka Y.V."/>
            <person name="Zhorov D.G."/>
            <person name="Warner D."/>
        </authorList>
    </citation>
    <scope>NUCLEOTIDE SEQUENCE [LARGE SCALE GENOMIC DNA]</scope>
    <source>
        <strain evidence="1">180601</strain>
        <tissue evidence="1">Whole Body</tissue>
    </source>
</reference>
<evidence type="ECO:0000313" key="1">
    <source>
        <dbReference type="EMBL" id="KAF0762784.1"/>
    </source>
</evidence>
<gene>
    <name evidence="1" type="ORF">FWK35_00012956</name>
</gene>
<sequence>MTSPMHQLDPLSNQKSY</sequence>
<organism evidence="1 2">
    <name type="scientific">Aphis craccivora</name>
    <name type="common">Cowpea aphid</name>
    <dbReference type="NCBI Taxonomy" id="307492"/>
    <lineage>
        <taxon>Eukaryota</taxon>
        <taxon>Metazoa</taxon>
        <taxon>Ecdysozoa</taxon>
        <taxon>Arthropoda</taxon>
        <taxon>Hexapoda</taxon>
        <taxon>Insecta</taxon>
        <taxon>Pterygota</taxon>
        <taxon>Neoptera</taxon>
        <taxon>Paraneoptera</taxon>
        <taxon>Hemiptera</taxon>
        <taxon>Sternorrhyncha</taxon>
        <taxon>Aphidomorpha</taxon>
        <taxon>Aphidoidea</taxon>
        <taxon>Aphididae</taxon>
        <taxon>Aphidini</taxon>
        <taxon>Aphis</taxon>
        <taxon>Aphis</taxon>
    </lineage>
</organism>
<accession>A0A6G0YY98</accession>
<keyword evidence="2" id="KW-1185">Reference proteome</keyword>
<dbReference type="EMBL" id="VUJU01002046">
    <property type="protein sequence ID" value="KAF0762784.1"/>
    <property type="molecule type" value="Genomic_DNA"/>
</dbReference>
<evidence type="ECO:0000313" key="2">
    <source>
        <dbReference type="Proteomes" id="UP000478052"/>
    </source>
</evidence>
<proteinExistence type="predicted"/>
<name>A0A6G0YY98_APHCR</name>
<comment type="caution">
    <text evidence="1">The sequence shown here is derived from an EMBL/GenBank/DDBJ whole genome shotgun (WGS) entry which is preliminary data.</text>
</comment>